<dbReference type="PANTHER" id="PTHR46918">
    <property type="entry name" value="SYNAPTONEMAL COMPLEX PROTEIN 1"/>
    <property type="match status" value="1"/>
</dbReference>
<dbReference type="GO" id="GO:0001673">
    <property type="term" value="C:male germ cell nucleus"/>
    <property type="evidence" value="ECO:0007669"/>
    <property type="project" value="TreeGrafter"/>
</dbReference>
<gene>
    <name evidence="3" type="primary">Sycp1</name>
    <name evidence="3" type="ORF">N1851_027219</name>
</gene>
<evidence type="ECO:0000256" key="1">
    <source>
        <dbReference type="SAM" id="Coils"/>
    </source>
</evidence>
<feature type="coiled-coil region" evidence="1">
    <location>
        <begin position="127"/>
        <end position="185"/>
    </location>
</feature>
<feature type="coiled-coil region" evidence="1">
    <location>
        <begin position="413"/>
        <end position="552"/>
    </location>
</feature>
<keyword evidence="4" id="KW-1185">Reference proteome</keyword>
<dbReference type="GO" id="GO:0000801">
    <property type="term" value="C:central element"/>
    <property type="evidence" value="ECO:0007669"/>
    <property type="project" value="TreeGrafter"/>
</dbReference>
<feature type="coiled-coil region" evidence="1">
    <location>
        <begin position="260"/>
        <end position="367"/>
    </location>
</feature>
<dbReference type="GO" id="GO:0051026">
    <property type="term" value="P:chiasma assembly"/>
    <property type="evidence" value="ECO:0007669"/>
    <property type="project" value="TreeGrafter"/>
</dbReference>
<evidence type="ECO:0000313" key="4">
    <source>
        <dbReference type="Proteomes" id="UP001174136"/>
    </source>
</evidence>
<dbReference type="GO" id="GO:0000802">
    <property type="term" value="C:transverse filament"/>
    <property type="evidence" value="ECO:0007669"/>
    <property type="project" value="TreeGrafter"/>
</dbReference>
<comment type="caution">
    <text evidence="3">The sequence shown here is derived from an EMBL/GenBank/DDBJ whole genome shotgun (WGS) entry which is preliminary data.</text>
</comment>
<dbReference type="GO" id="GO:0051878">
    <property type="term" value="P:lateral element assembly"/>
    <property type="evidence" value="ECO:0007669"/>
    <property type="project" value="TreeGrafter"/>
</dbReference>
<dbReference type="Proteomes" id="UP001174136">
    <property type="component" value="Unassembled WGS sequence"/>
</dbReference>
<proteinExistence type="predicted"/>
<feature type="compositionally biased region" description="Basic and acidic residues" evidence="2">
    <location>
        <begin position="894"/>
        <end position="906"/>
    </location>
</feature>
<dbReference type="PANTHER" id="PTHR46918:SF1">
    <property type="entry name" value="SYNAPTONEMAL COMPLEX PROTEIN 1"/>
    <property type="match status" value="1"/>
</dbReference>
<dbReference type="Pfam" id="PF05483">
    <property type="entry name" value="SCP-1"/>
    <property type="match status" value="1"/>
</dbReference>
<dbReference type="EMBL" id="JAOPHQ010005138">
    <property type="protein sequence ID" value="KAK0136616.1"/>
    <property type="molecule type" value="Genomic_DNA"/>
</dbReference>
<name>A0AA47MAN2_MERPO</name>
<organism evidence="3 4">
    <name type="scientific">Merluccius polli</name>
    <name type="common">Benguela hake</name>
    <name type="synonym">Merluccius cadenati</name>
    <dbReference type="NCBI Taxonomy" id="89951"/>
    <lineage>
        <taxon>Eukaryota</taxon>
        <taxon>Metazoa</taxon>
        <taxon>Chordata</taxon>
        <taxon>Craniata</taxon>
        <taxon>Vertebrata</taxon>
        <taxon>Euteleostomi</taxon>
        <taxon>Actinopterygii</taxon>
        <taxon>Neopterygii</taxon>
        <taxon>Teleostei</taxon>
        <taxon>Neoteleostei</taxon>
        <taxon>Acanthomorphata</taxon>
        <taxon>Zeiogadaria</taxon>
        <taxon>Gadariae</taxon>
        <taxon>Gadiformes</taxon>
        <taxon>Gadoidei</taxon>
        <taxon>Merlucciidae</taxon>
        <taxon>Merluccius</taxon>
    </lineage>
</organism>
<reference evidence="3" key="1">
    <citation type="journal article" date="2023" name="Front. Mar. Sci.">
        <title>A new Merluccius polli reference genome to investigate the effects of global change in West African waters.</title>
        <authorList>
            <person name="Mateo J.L."/>
            <person name="Blanco-Fernandez C."/>
            <person name="Garcia-Vazquez E."/>
            <person name="Machado-Schiaffino G."/>
        </authorList>
    </citation>
    <scope>NUCLEOTIDE SEQUENCE</scope>
    <source>
        <strain evidence="3">C29</strain>
        <tissue evidence="3">Fin</tissue>
    </source>
</reference>
<dbReference type="InterPro" id="IPR008827">
    <property type="entry name" value="SYCP1"/>
</dbReference>
<dbReference type="GO" id="GO:0000711">
    <property type="term" value="P:meiotic DNA repair synthesis"/>
    <property type="evidence" value="ECO:0007669"/>
    <property type="project" value="TreeGrafter"/>
</dbReference>
<evidence type="ECO:0000256" key="2">
    <source>
        <dbReference type="SAM" id="MobiDB-lite"/>
    </source>
</evidence>
<dbReference type="GO" id="GO:0003690">
    <property type="term" value="F:double-stranded DNA binding"/>
    <property type="evidence" value="ECO:0007669"/>
    <property type="project" value="TreeGrafter"/>
</dbReference>
<accession>A0AA47MAN2</accession>
<sequence length="1065" mass="122532">MDKDRGFNFKLLVPPRLARGQVSAVRPQEVVEDSGLVKHTIQQGYNTCIDKALSNASMVVPTKPGRQDIPNTRVGPSIENDEQAYLSASLLNIPQNNSGQLYTMLFDEVDKIKSWKGKMDLETMKKENRLQENRRTIETQRKAIQELQFENEGLSIKLEEQINENEDLRNKNNATRNLCNLLKDTFDRSAEKIHLFESEREETHHLFLENSESIQGMITAFENLRVQAEADQHEMLKVKEGLLQFEELKEKVQQEYIIKYNEVEILKTKLEEKKEELEKLLLKLHKTQESCKQLQEENGQHSELLKSSKYEQDSLLQKLEHAEKLCEETESNLASITSALEQNKEEYQQLNQKKDLKIEELSKVKDQQAKTLVEMHAVANERESSLTSEMERGKELELKLESISMEMGNTMVVLELKEELHFVEEAREQSRKKDEQIKVAEDELKNTSKSLDLLWERNKCIEAKVQEITAELSRANEEAKLYKDLQERECLTAEKAHNELKEKASMAEEKVQEVESRLLTETEKRRVSTSQMEQLKKDIMQHEIRYGELLSRFNDVHSEKKTIQEQFDSGCFDTVKLEEKLKDEDLQDKITKKEKQIKVMEAKLCNLKTKYEAKSKTQEECNKENKTLKRQMAKEIERCGQLENEMNYLKEECGHMKREKEEEHQRLLEVLGVKTTMAAELENEVQILKLTASEANKNKEDVELKCQHKIADMVALMEKHKNQYDEMVKEKDAELEENKKNEKEAVARRSALELELSQNKIENDGLKKDLKKEMKEKDHLQTELHELKKDISSLKISQQSEAKSKTLKLNYGCGCTENIETLKETNIRTKRTACKNEDRGSSTIANIQDIVKEDLKTPSWSTGAIRRLRATPKIKSYRIRTPPSVERSAPWRKGSLELDPKSDSSEHNDLLTFANEPGSRFSATQRKVNIFKAIQSPAVYKSPGKSLKMAAIKRMRDAGWTTVTGSDRKKKKDQKVQVVAAVVLSGGCVVLLRVEAWLEALAAVDPKVVPEPELDDDAFTCEDADQQANDHGAQGAQRGKVQVGQGVQAVCQSRPNPERENMFTA</sequence>
<feature type="coiled-coil region" evidence="1">
    <location>
        <begin position="583"/>
        <end position="797"/>
    </location>
</feature>
<protein>
    <submittedName>
        <fullName evidence="3">Synaptonemal complex protein 1</fullName>
    </submittedName>
</protein>
<feature type="region of interest" description="Disordered" evidence="2">
    <location>
        <begin position="880"/>
        <end position="906"/>
    </location>
</feature>
<keyword evidence="1" id="KW-0175">Coiled coil</keyword>
<evidence type="ECO:0000313" key="3">
    <source>
        <dbReference type="EMBL" id="KAK0136616.1"/>
    </source>
</evidence>
<dbReference type="AlphaFoldDB" id="A0AA47MAN2"/>